<accession>A0A3M7E6J6</accession>
<evidence type="ECO:0000313" key="9">
    <source>
        <dbReference type="Proteomes" id="UP000269276"/>
    </source>
</evidence>
<evidence type="ECO:0000313" key="8">
    <source>
        <dbReference type="EMBL" id="RMY71990.1"/>
    </source>
</evidence>
<keyword evidence="4 7" id="KW-1133">Transmembrane helix</keyword>
<feature type="compositionally biased region" description="Polar residues" evidence="6">
    <location>
        <begin position="30"/>
        <end position="55"/>
    </location>
</feature>
<dbReference type="AlphaFoldDB" id="A0A3M7E6J6"/>
<dbReference type="GO" id="GO:0030026">
    <property type="term" value="P:intracellular manganese ion homeostasis"/>
    <property type="evidence" value="ECO:0007669"/>
    <property type="project" value="InterPro"/>
</dbReference>
<proteinExistence type="inferred from homology"/>
<evidence type="ECO:0000256" key="5">
    <source>
        <dbReference type="ARBA" id="ARBA00023136"/>
    </source>
</evidence>
<keyword evidence="3 7" id="KW-0812">Transmembrane</keyword>
<reference evidence="8 9" key="1">
    <citation type="journal article" date="2018" name="BMC Genomics">
        <title>Genomic evidence for intraspecific hybridization in a clonal and extremely halotolerant yeast.</title>
        <authorList>
            <person name="Gostincar C."/>
            <person name="Stajich J.E."/>
            <person name="Zupancic J."/>
            <person name="Zalar P."/>
            <person name="Gunde-Cimerman N."/>
        </authorList>
    </citation>
    <scope>NUCLEOTIDE SEQUENCE [LARGE SCALE GENOMIC DNA]</scope>
    <source>
        <strain evidence="8 9">EXF-2682</strain>
    </source>
</reference>
<dbReference type="InterPro" id="IPR008217">
    <property type="entry name" value="Ccc1_fam"/>
</dbReference>
<feature type="region of interest" description="Disordered" evidence="6">
    <location>
        <begin position="27"/>
        <end position="74"/>
    </location>
</feature>
<dbReference type="OrthoDB" id="73465at2759"/>
<comment type="subcellular location">
    <subcellularLocation>
        <location evidence="1">Endomembrane system</location>
        <topology evidence="1">Multi-pass membrane protein</topology>
    </subcellularLocation>
</comment>
<dbReference type="PANTHER" id="PTHR31851">
    <property type="entry name" value="FE(2+)/MN(2+) TRANSPORTER PCL1"/>
    <property type="match status" value="1"/>
</dbReference>
<gene>
    <name evidence="8" type="ORF">D0863_04805</name>
</gene>
<evidence type="ECO:0000256" key="2">
    <source>
        <dbReference type="ARBA" id="ARBA00007049"/>
    </source>
</evidence>
<feature type="compositionally biased region" description="Basic and acidic residues" evidence="6">
    <location>
        <begin position="56"/>
        <end position="70"/>
    </location>
</feature>
<dbReference type="EMBL" id="QWIP01000131">
    <property type="protein sequence ID" value="RMY71990.1"/>
    <property type="molecule type" value="Genomic_DNA"/>
</dbReference>
<dbReference type="GO" id="GO:0005384">
    <property type="term" value="F:manganese ion transmembrane transporter activity"/>
    <property type="evidence" value="ECO:0007669"/>
    <property type="project" value="InterPro"/>
</dbReference>
<comment type="caution">
    <text evidence="8">The sequence shown here is derived from an EMBL/GenBank/DDBJ whole genome shotgun (WGS) entry which is preliminary data.</text>
</comment>
<dbReference type="VEuPathDB" id="FungiDB:BTJ68_01141"/>
<evidence type="ECO:0000256" key="7">
    <source>
        <dbReference type="SAM" id="Phobius"/>
    </source>
</evidence>
<keyword evidence="5 7" id="KW-0472">Membrane</keyword>
<evidence type="ECO:0000256" key="4">
    <source>
        <dbReference type="ARBA" id="ARBA00022989"/>
    </source>
</evidence>
<evidence type="ECO:0000256" key="1">
    <source>
        <dbReference type="ARBA" id="ARBA00004127"/>
    </source>
</evidence>
<dbReference type="GO" id="GO:0012505">
    <property type="term" value="C:endomembrane system"/>
    <property type="evidence" value="ECO:0007669"/>
    <property type="project" value="UniProtKB-SubCell"/>
</dbReference>
<dbReference type="Pfam" id="PF01988">
    <property type="entry name" value="VIT1"/>
    <property type="match status" value="1"/>
</dbReference>
<evidence type="ECO:0008006" key="10">
    <source>
        <dbReference type="Google" id="ProtNLM"/>
    </source>
</evidence>
<feature type="transmembrane region" description="Helical" evidence="7">
    <location>
        <begin position="279"/>
        <end position="298"/>
    </location>
</feature>
<evidence type="ECO:0000256" key="6">
    <source>
        <dbReference type="SAM" id="MobiDB-lite"/>
    </source>
</evidence>
<dbReference type="Proteomes" id="UP000269276">
    <property type="component" value="Unassembled WGS sequence"/>
</dbReference>
<feature type="transmembrane region" description="Helical" evidence="7">
    <location>
        <begin position="242"/>
        <end position="259"/>
    </location>
</feature>
<protein>
    <recommendedName>
        <fullName evidence="10">DUF125-domain-containing protein</fullName>
    </recommendedName>
</protein>
<comment type="similarity">
    <text evidence="2">Belongs to the CCC1 family.</text>
</comment>
<name>A0A3M7E6J6_HORWE</name>
<feature type="transmembrane region" description="Helical" evidence="7">
    <location>
        <begin position="217"/>
        <end position="235"/>
    </location>
</feature>
<sequence length="299" mass="31996">MLPVSHFNNMVLALFKALLFNKGKREQYSPLRSHSPPNDIETNSSPESATSTSQTDTHDEKSREENEHTSPARINPRIISDATIGLSDGLTVPFALTAGLSALGDNKIVIYSGFAELVAGGISMGLGGYLGAKSEAEAYRAALAETRKIVTRDPQKAVSLVRATFSSFEFSELAIAEMLSSLLASPERLVDFLMKFHHQLVEAEHAPSRAYICGTTIAFGYVVGGFLALLPYLLLPRIQDAFWGSAIVMTMALFGFGWFKTAVVGEKDVVLCLKNGIQMMVLGGIAAGAAVGCVKAFGG</sequence>
<evidence type="ECO:0000256" key="3">
    <source>
        <dbReference type="ARBA" id="ARBA00022692"/>
    </source>
</evidence>
<organism evidence="8 9">
    <name type="scientific">Hortaea werneckii</name>
    <name type="common">Black yeast</name>
    <name type="synonym">Cladosporium werneckii</name>
    <dbReference type="NCBI Taxonomy" id="91943"/>
    <lineage>
        <taxon>Eukaryota</taxon>
        <taxon>Fungi</taxon>
        <taxon>Dikarya</taxon>
        <taxon>Ascomycota</taxon>
        <taxon>Pezizomycotina</taxon>
        <taxon>Dothideomycetes</taxon>
        <taxon>Dothideomycetidae</taxon>
        <taxon>Mycosphaerellales</taxon>
        <taxon>Teratosphaeriaceae</taxon>
        <taxon>Hortaea</taxon>
    </lineage>
</organism>